<reference evidence="1 2" key="2">
    <citation type="journal article" date="2013" name="Plant Cell Physiol.">
        <title>Rice Annotation Project Database (RAP-DB): an integrative and interactive database for rice genomics.</title>
        <authorList>
            <person name="Sakai H."/>
            <person name="Lee S.S."/>
            <person name="Tanaka T."/>
            <person name="Numa H."/>
            <person name="Kim J."/>
            <person name="Kawahara Y."/>
            <person name="Wakimoto H."/>
            <person name="Yang C.C."/>
            <person name="Iwamoto M."/>
            <person name="Abe T."/>
            <person name="Yamada Y."/>
            <person name="Muto A."/>
            <person name="Inokuchi H."/>
            <person name="Ikemura T."/>
            <person name="Matsumoto T."/>
            <person name="Sasaki T."/>
            <person name="Itoh T."/>
        </authorList>
    </citation>
    <scope>NUCLEOTIDE SEQUENCE [LARGE SCALE GENOMIC DNA]</scope>
    <source>
        <strain evidence="2">cv. Nipponbare</strain>
    </source>
</reference>
<reference evidence="2" key="1">
    <citation type="journal article" date="2005" name="Nature">
        <title>The map-based sequence of the rice genome.</title>
        <authorList>
            <consortium name="International rice genome sequencing project (IRGSP)"/>
            <person name="Matsumoto T."/>
            <person name="Wu J."/>
            <person name="Kanamori H."/>
            <person name="Katayose Y."/>
            <person name="Fujisawa M."/>
            <person name="Namiki N."/>
            <person name="Mizuno H."/>
            <person name="Yamamoto K."/>
            <person name="Antonio B.A."/>
            <person name="Baba T."/>
            <person name="Sakata K."/>
            <person name="Nagamura Y."/>
            <person name="Aoki H."/>
            <person name="Arikawa K."/>
            <person name="Arita K."/>
            <person name="Bito T."/>
            <person name="Chiden Y."/>
            <person name="Fujitsuka N."/>
            <person name="Fukunaka R."/>
            <person name="Hamada M."/>
            <person name="Harada C."/>
            <person name="Hayashi A."/>
            <person name="Hijishita S."/>
            <person name="Honda M."/>
            <person name="Hosokawa S."/>
            <person name="Ichikawa Y."/>
            <person name="Idonuma A."/>
            <person name="Iijima M."/>
            <person name="Ikeda M."/>
            <person name="Ikeno M."/>
            <person name="Ito K."/>
            <person name="Ito S."/>
            <person name="Ito T."/>
            <person name="Ito Y."/>
            <person name="Ito Y."/>
            <person name="Iwabuchi A."/>
            <person name="Kamiya K."/>
            <person name="Karasawa W."/>
            <person name="Kurita K."/>
            <person name="Katagiri S."/>
            <person name="Kikuta A."/>
            <person name="Kobayashi H."/>
            <person name="Kobayashi N."/>
            <person name="Machita K."/>
            <person name="Maehara T."/>
            <person name="Masukawa M."/>
            <person name="Mizubayashi T."/>
            <person name="Mukai Y."/>
            <person name="Nagasaki H."/>
            <person name="Nagata Y."/>
            <person name="Naito S."/>
            <person name="Nakashima M."/>
            <person name="Nakama Y."/>
            <person name="Nakamichi Y."/>
            <person name="Nakamura M."/>
            <person name="Meguro A."/>
            <person name="Negishi M."/>
            <person name="Ohta I."/>
            <person name="Ohta T."/>
            <person name="Okamoto M."/>
            <person name="Ono N."/>
            <person name="Saji S."/>
            <person name="Sakaguchi M."/>
            <person name="Sakai K."/>
            <person name="Shibata M."/>
            <person name="Shimokawa T."/>
            <person name="Song J."/>
            <person name="Takazaki Y."/>
            <person name="Terasawa K."/>
            <person name="Tsugane M."/>
            <person name="Tsuji K."/>
            <person name="Ueda S."/>
            <person name="Waki K."/>
            <person name="Yamagata H."/>
            <person name="Yamamoto M."/>
            <person name="Yamamoto S."/>
            <person name="Yamane H."/>
            <person name="Yoshiki S."/>
            <person name="Yoshihara R."/>
            <person name="Yukawa K."/>
            <person name="Zhong H."/>
            <person name="Yano M."/>
            <person name="Yuan Q."/>
            <person name="Ouyang S."/>
            <person name="Liu J."/>
            <person name="Jones K.M."/>
            <person name="Gansberger K."/>
            <person name="Moffat K."/>
            <person name="Hill J."/>
            <person name="Bera J."/>
            <person name="Fadrosh D."/>
            <person name="Jin S."/>
            <person name="Johri S."/>
            <person name="Kim M."/>
            <person name="Overton L."/>
            <person name="Reardon M."/>
            <person name="Tsitrin T."/>
            <person name="Vuong H."/>
            <person name="Weaver B."/>
            <person name="Ciecko A."/>
            <person name="Tallon L."/>
            <person name="Jackson J."/>
            <person name="Pai G."/>
            <person name="Aken S.V."/>
            <person name="Utterback T."/>
            <person name="Reidmuller S."/>
            <person name="Feldblyum T."/>
            <person name="Hsiao J."/>
            <person name="Zismann V."/>
            <person name="Iobst S."/>
            <person name="de Vazeille A.R."/>
            <person name="Buell C.R."/>
            <person name="Ying K."/>
            <person name="Li Y."/>
            <person name="Lu T."/>
            <person name="Huang Y."/>
            <person name="Zhao Q."/>
            <person name="Feng Q."/>
            <person name="Zhang L."/>
            <person name="Zhu J."/>
            <person name="Weng Q."/>
            <person name="Mu J."/>
            <person name="Lu Y."/>
            <person name="Fan D."/>
            <person name="Liu Y."/>
            <person name="Guan J."/>
            <person name="Zhang Y."/>
            <person name="Yu S."/>
            <person name="Liu X."/>
            <person name="Zhang Y."/>
            <person name="Hong G."/>
            <person name="Han B."/>
            <person name="Choisne N."/>
            <person name="Demange N."/>
            <person name="Orjeda G."/>
            <person name="Samain S."/>
            <person name="Cattolico L."/>
            <person name="Pelletier E."/>
            <person name="Couloux A."/>
            <person name="Segurens B."/>
            <person name="Wincker P."/>
            <person name="D'Hont A."/>
            <person name="Scarpelli C."/>
            <person name="Weissenbach J."/>
            <person name="Salanoubat M."/>
            <person name="Quetier F."/>
            <person name="Yu Y."/>
            <person name="Kim H.R."/>
            <person name="Rambo T."/>
            <person name="Currie J."/>
            <person name="Collura K."/>
            <person name="Luo M."/>
            <person name="Yang T."/>
            <person name="Ammiraju J.S.S."/>
            <person name="Engler F."/>
            <person name="Soderlund C."/>
            <person name="Wing R.A."/>
            <person name="Palmer L.E."/>
            <person name="de la Bastide M."/>
            <person name="Spiegel L."/>
            <person name="Nascimento L."/>
            <person name="Zutavern T."/>
            <person name="O'Shaughnessy A."/>
            <person name="Dike S."/>
            <person name="Dedhia N."/>
            <person name="Preston R."/>
            <person name="Balija V."/>
            <person name="McCombie W.R."/>
            <person name="Chow T."/>
            <person name="Chen H."/>
            <person name="Chung M."/>
            <person name="Chen C."/>
            <person name="Shaw J."/>
            <person name="Wu H."/>
            <person name="Hsiao K."/>
            <person name="Chao Y."/>
            <person name="Chu M."/>
            <person name="Cheng C."/>
            <person name="Hour A."/>
            <person name="Lee P."/>
            <person name="Lin S."/>
            <person name="Lin Y."/>
            <person name="Liou J."/>
            <person name="Liu S."/>
            <person name="Hsing Y."/>
            <person name="Raghuvanshi S."/>
            <person name="Mohanty A."/>
            <person name="Bharti A.K."/>
            <person name="Gaur A."/>
            <person name="Gupta V."/>
            <person name="Kumar D."/>
            <person name="Ravi V."/>
            <person name="Vij S."/>
            <person name="Kapur A."/>
            <person name="Khurana P."/>
            <person name="Khurana P."/>
            <person name="Khurana J.P."/>
            <person name="Tyagi A.K."/>
            <person name="Gaikwad K."/>
            <person name="Singh A."/>
            <person name="Dalal V."/>
            <person name="Srivastava S."/>
            <person name="Dixit A."/>
            <person name="Pal A.K."/>
            <person name="Ghazi I.A."/>
            <person name="Yadav M."/>
            <person name="Pandit A."/>
            <person name="Bhargava A."/>
            <person name="Sureshbabu K."/>
            <person name="Batra K."/>
            <person name="Sharma T.R."/>
            <person name="Mohapatra T."/>
            <person name="Singh N.K."/>
            <person name="Messing J."/>
            <person name="Nelson A.B."/>
            <person name="Fuks G."/>
            <person name="Kavchok S."/>
            <person name="Keizer G."/>
            <person name="Linton E."/>
            <person name="Llaca V."/>
            <person name="Song R."/>
            <person name="Tanyolac B."/>
            <person name="Young S."/>
            <person name="Ho-Il K."/>
            <person name="Hahn J.H."/>
            <person name="Sangsakoo G."/>
            <person name="Vanavichit A."/>
            <person name="de Mattos Luiz.A.T."/>
            <person name="Zimmer P.D."/>
            <person name="Malone G."/>
            <person name="Dellagostin O."/>
            <person name="de Oliveira A.C."/>
            <person name="Bevan M."/>
            <person name="Bancroft I."/>
            <person name="Minx P."/>
            <person name="Cordum H."/>
            <person name="Wilson R."/>
            <person name="Cheng Z."/>
            <person name="Jin W."/>
            <person name="Jiang J."/>
            <person name="Leong S.A."/>
            <person name="Iwama H."/>
            <person name="Gojobori T."/>
            <person name="Itoh T."/>
            <person name="Niimura Y."/>
            <person name="Fujii Y."/>
            <person name="Habara T."/>
            <person name="Sakai H."/>
            <person name="Sato Y."/>
            <person name="Wilson G."/>
            <person name="Kumar K."/>
            <person name="McCouch S."/>
            <person name="Juretic N."/>
            <person name="Hoen D."/>
            <person name="Wright S."/>
            <person name="Bruskiewich R."/>
            <person name="Bureau T."/>
            <person name="Miyao A."/>
            <person name="Hirochika H."/>
            <person name="Nishikawa T."/>
            <person name="Kadowaki K."/>
            <person name="Sugiura M."/>
            <person name="Burr B."/>
            <person name="Sasaki T."/>
        </authorList>
    </citation>
    <scope>NUCLEOTIDE SEQUENCE [LARGE SCALE GENOMIC DNA]</scope>
    <source>
        <strain evidence="2">cv. Nipponbare</strain>
    </source>
</reference>
<protein>
    <submittedName>
        <fullName evidence="1">Os01g0685650 protein</fullName>
    </submittedName>
</protein>
<dbReference type="InParanoid" id="A0A0P0V6V0"/>
<dbReference type="Gramene" id="Os01t0685650-01">
    <property type="protein sequence ID" value="Os01t0685650-01"/>
    <property type="gene ID" value="Os01g0685650"/>
</dbReference>
<evidence type="ECO:0000313" key="1">
    <source>
        <dbReference type="EMBL" id="BAS73744.1"/>
    </source>
</evidence>
<dbReference type="PaxDb" id="39947-A0A0P0V6V0"/>
<sequence length="96" mass="10835">MQDKNFSPSSTPTTCYPTDNENYDEIKEIVIKGTPDVDSVCKLVSNTLVCEVWKTHRELRGDEEEQVTFDSGGILGQHHLQITLHPLLTLHRIISA</sequence>
<evidence type="ECO:0000313" key="2">
    <source>
        <dbReference type="Proteomes" id="UP000059680"/>
    </source>
</evidence>
<proteinExistence type="predicted"/>
<keyword evidence="2" id="KW-1185">Reference proteome</keyword>
<dbReference type="Proteomes" id="UP000059680">
    <property type="component" value="Chromosome 1"/>
</dbReference>
<organism evidence="1 2">
    <name type="scientific">Oryza sativa subsp. japonica</name>
    <name type="common">Rice</name>
    <dbReference type="NCBI Taxonomy" id="39947"/>
    <lineage>
        <taxon>Eukaryota</taxon>
        <taxon>Viridiplantae</taxon>
        <taxon>Streptophyta</taxon>
        <taxon>Embryophyta</taxon>
        <taxon>Tracheophyta</taxon>
        <taxon>Spermatophyta</taxon>
        <taxon>Magnoliopsida</taxon>
        <taxon>Liliopsida</taxon>
        <taxon>Poales</taxon>
        <taxon>Poaceae</taxon>
        <taxon>BOP clade</taxon>
        <taxon>Oryzoideae</taxon>
        <taxon>Oryzeae</taxon>
        <taxon>Oryzinae</taxon>
        <taxon>Oryza</taxon>
        <taxon>Oryza sativa</taxon>
    </lineage>
</organism>
<dbReference type="EMBL" id="AP014957">
    <property type="protein sequence ID" value="BAS73744.1"/>
    <property type="molecule type" value="Genomic_DNA"/>
</dbReference>
<dbReference type="AlphaFoldDB" id="A0A0P0V6V0"/>
<reference evidence="1 2" key="3">
    <citation type="journal article" date="2013" name="Rice">
        <title>Improvement of the Oryza sativa Nipponbare reference genome using next generation sequence and optical map data.</title>
        <authorList>
            <person name="Kawahara Y."/>
            <person name="de la Bastide M."/>
            <person name="Hamilton J.P."/>
            <person name="Kanamori H."/>
            <person name="McCombie W.R."/>
            <person name="Ouyang S."/>
            <person name="Schwartz D.C."/>
            <person name="Tanaka T."/>
            <person name="Wu J."/>
            <person name="Zhou S."/>
            <person name="Childs K.L."/>
            <person name="Davidson R.M."/>
            <person name="Lin H."/>
            <person name="Quesada-Ocampo L."/>
            <person name="Vaillancourt B."/>
            <person name="Sakai H."/>
            <person name="Lee S.S."/>
            <person name="Kim J."/>
            <person name="Numa H."/>
            <person name="Itoh T."/>
            <person name="Buell C.R."/>
            <person name="Matsumoto T."/>
        </authorList>
    </citation>
    <scope>NUCLEOTIDE SEQUENCE [LARGE SCALE GENOMIC DNA]</scope>
    <source>
        <strain evidence="2">cv. Nipponbare</strain>
    </source>
</reference>
<accession>A0A0P0V6V0</accession>
<name>A0A0P0V6V0_ORYSJ</name>
<gene>
    <name evidence="1" type="ordered locus">Os01g0685650</name>
    <name evidence="1" type="ORF">OSNPB_010685650</name>
</gene>